<feature type="domain" description="SDH C-terminal" evidence="10">
    <location>
        <begin position="233"/>
        <end position="261"/>
    </location>
</feature>
<feature type="binding site" evidence="8">
    <location>
        <position position="231"/>
    </location>
    <ligand>
        <name>NADP(+)</name>
        <dbReference type="ChEBI" id="CHEBI:58349"/>
    </ligand>
</feature>
<feature type="binding site" evidence="8">
    <location>
        <begin position="14"/>
        <end position="16"/>
    </location>
    <ligand>
        <name>shikimate</name>
        <dbReference type="ChEBI" id="CHEBI:36208"/>
    </ligand>
</feature>
<evidence type="ECO:0000256" key="6">
    <source>
        <dbReference type="ARBA" id="ARBA00023141"/>
    </source>
</evidence>
<dbReference type="InterPro" id="IPR022893">
    <property type="entry name" value="Shikimate_DH_fam"/>
</dbReference>
<comment type="function">
    <text evidence="8">Involved in the biosynthesis of the chorismate, which leads to the biosynthesis of aromatic amino acids. Catalyzes the reversible NADPH linked reduction of 3-dehydroshikimate (DHSA) to yield shikimate (SA).</text>
</comment>
<comment type="caution">
    <text evidence="12">The sequence shown here is derived from an EMBL/GenBank/DDBJ whole genome shotgun (WGS) entry which is preliminary data.</text>
</comment>
<dbReference type="AlphaFoldDB" id="A0AA90T4Z8"/>
<evidence type="ECO:0000256" key="7">
    <source>
        <dbReference type="ARBA" id="ARBA00049442"/>
    </source>
</evidence>
<comment type="catalytic activity">
    <reaction evidence="7 8">
        <text>shikimate + NADP(+) = 3-dehydroshikimate + NADPH + H(+)</text>
        <dbReference type="Rhea" id="RHEA:17737"/>
        <dbReference type="ChEBI" id="CHEBI:15378"/>
        <dbReference type="ChEBI" id="CHEBI:16630"/>
        <dbReference type="ChEBI" id="CHEBI:36208"/>
        <dbReference type="ChEBI" id="CHEBI:57783"/>
        <dbReference type="ChEBI" id="CHEBI:58349"/>
        <dbReference type="EC" id="1.1.1.25"/>
    </reaction>
</comment>
<evidence type="ECO:0000256" key="1">
    <source>
        <dbReference type="ARBA" id="ARBA00004871"/>
    </source>
</evidence>
<keyword evidence="14" id="KW-1185">Reference proteome</keyword>
<comment type="similarity">
    <text evidence="8">Belongs to the shikimate dehydrogenase family.</text>
</comment>
<evidence type="ECO:0000313" key="14">
    <source>
        <dbReference type="Proteomes" id="UP001240777"/>
    </source>
</evidence>
<accession>A0AA90T4Z8</accession>
<comment type="subunit">
    <text evidence="8">Homodimer.</text>
</comment>
<dbReference type="SUPFAM" id="SSF53223">
    <property type="entry name" value="Aminoacid dehydrogenase-like, N-terminal domain"/>
    <property type="match status" value="1"/>
</dbReference>
<dbReference type="GO" id="GO:0004764">
    <property type="term" value="F:shikimate 3-dehydrogenase (NADP+) activity"/>
    <property type="evidence" value="ECO:0007669"/>
    <property type="project" value="UniProtKB-UniRule"/>
</dbReference>
<feature type="domain" description="Shikimate dehydrogenase substrate binding N-terminal" evidence="9">
    <location>
        <begin position="6"/>
        <end position="90"/>
    </location>
</feature>
<dbReference type="PANTHER" id="PTHR21089:SF1">
    <property type="entry name" value="BIFUNCTIONAL 3-DEHYDROQUINATE DEHYDRATASE_SHIKIMATE DEHYDROGENASE, CHLOROPLASTIC"/>
    <property type="match status" value="1"/>
</dbReference>
<dbReference type="GO" id="GO:0008652">
    <property type="term" value="P:amino acid biosynthetic process"/>
    <property type="evidence" value="ECO:0007669"/>
    <property type="project" value="UniProtKB-KW"/>
</dbReference>
<feature type="binding site" evidence="8">
    <location>
        <position position="63"/>
    </location>
    <ligand>
        <name>shikimate</name>
        <dbReference type="ChEBI" id="CHEBI:36208"/>
    </ligand>
</feature>
<feature type="binding site" evidence="8">
    <location>
        <position position="211"/>
    </location>
    <ligand>
        <name>shikimate</name>
        <dbReference type="ChEBI" id="CHEBI:36208"/>
    </ligand>
</feature>
<dbReference type="NCBIfam" id="NF001316">
    <property type="entry name" value="PRK00258.2-5"/>
    <property type="match status" value="1"/>
</dbReference>
<dbReference type="Pfam" id="PF08501">
    <property type="entry name" value="Shikimate_dh_N"/>
    <property type="match status" value="1"/>
</dbReference>
<dbReference type="HAMAP" id="MF_00222">
    <property type="entry name" value="Shikimate_DH_AroE"/>
    <property type="match status" value="1"/>
</dbReference>
<dbReference type="CDD" id="cd01065">
    <property type="entry name" value="NAD_bind_Shikimate_DH"/>
    <property type="match status" value="1"/>
</dbReference>
<name>A0AA90T4Z8_9HELI</name>
<evidence type="ECO:0000259" key="10">
    <source>
        <dbReference type="Pfam" id="PF18317"/>
    </source>
</evidence>
<evidence type="ECO:0000256" key="8">
    <source>
        <dbReference type="HAMAP-Rule" id="MF_00222"/>
    </source>
</evidence>
<sequence>MKQFCVFGNPIFHSKSPLIHNAVFSEFGDEIGFSGYYGRYLLQDGMNLRKTFFELGLYGANITIPFKEDAFNQSDENRGIASVVKSVNTLVLEGKKIIGYNTDAEGFYRTISVNGFKSAVLLGAGGSAKAVAHILREKGIELLVLNRSKKRLDSFVSDGFKCSLMEDFSPQPFDIVINATPAGLKDENFPLDEDILKRTLSISKMAYDLIYGVQTPFLKLAQKLGIDFKDGKDMLIEQAVLAFELFCDKKISADKIRKQMKLVL</sequence>
<dbReference type="InterPro" id="IPR041121">
    <property type="entry name" value="SDH_C"/>
</dbReference>
<dbReference type="EMBL" id="JAUPEV010000003">
    <property type="protein sequence ID" value="MDO7252855.1"/>
    <property type="molecule type" value="Genomic_DNA"/>
</dbReference>
<dbReference type="InterPro" id="IPR036291">
    <property type="entry name" value="NAD(P)-bd_dom_sf"/>
</dbReference>
<keyword evidence="6 8" id="KW-0057">Aromatic amino acid biosynthesis</keyword>
<feature type="active site" description="Proton acceptor" evidence="8">
    <location>
        <position position="67"/>
    </location>
</feature>
<dbReference type="NCBIfam" id="TIGR00507">
    <property type="entry name" value="aroE"/>
    <property type="match status" value="1"/>
</dbReference>
<keyword evidence="3 8" id="KW-0028">Amino-acid biosynthesis</keyword>
<reference evidence="11" key="2">
    <citation type="submission" date="2023-07" db="EMBL/GenBank/DDBJ databases">
        <authorList>
            <person name="Aydin F."/>
            <person name="Tarhane S."/>
            <person name="Saticioglu I.B."/>
            <person name="Karakaya E."/>
            <person name="Abay S."/>
            <person name="Guran O."/>
            <person name="Bozkurt E."/>
            <person name="Uzum N."/>
            <person name="Olgun K."/>
            <person name="Jablonski D."/>
        </authorList>
    </citation>
    <scope>NUCLEOTIDE SEQUENCE</scope>
    <source>
        <strain evidence="11">Faydin-H75</strain>
    </source>
</reference>
<evidence type="ECO:0000256" key="4">
    <source>
        <dbReference type="ARBA" id="ARBA00022857"/>
    </source>
</evidence>
<evidence type="ECO:0000256" key="2">
    <source>
        <dbReference type="ARBA" id="ARBA00012962"/>
    </source>
</evidence>
<evidence type="ECO:0000313" key="11">
    <source>
        <dbReference type="EMBL" id="MDO7252855.1"/>
    </source>
</evidence>
<comment type="pathway">
    <text evidence="1 8">Metabolic intermediate biosynthesis; chorismate biosynthesis; chorismate from D-erythrose 4-phosphate and phosphoenolpyruvate: step 4/7.</text>
</comment>
<keyword evidence="5 8" id="KW-0560">Oxidoreductase</keyword>
<dbReference type="GO" id="GO:0050661">
    <property type="term" value="F:NADP binding"/>
    <property type="evidence" value="ECO:0007669"/>
    <property type="project" value="InterPro"/>
</dbReference>
<dbReference type="EMBL" id="JAUYZK010000004">
    <property type="protein sequence ID" value="MDP2538898.1"/>
    <property type="molecule type" value="Genomic_DNA"/>
</dbReference>
<dbReference type="RefSeq" id="WP_305516701.1">
    <property type="nucleotide sequence ID" value="NZ_JAUPEV010000003.1"/>
</dbReference>
<proteinExistence type="inferred from homology"/>
<dbReference type="InterPro" id="IPR046346">
    <property type="entry name" value="Aminoacid_DH-like_N_sf"/>
</dbReference>
<reference evidence="11 13" key="3">
    <citation type="journal article" date="2024" name="Syst. Appl. Microbiol.">
        <title>Helicobacter cappadocius sp. nov., from lizards: The first psychrotrophic Helicobacter species.</title>
        <authorList>
            <person name="Aydin F."/>
            <person name="Tarhane S."/>
            <person name="Karakaya E."/>
            <person name="Abay S."/>
            <person name="Kayman T."/>
            <person name="Guran O."/>
            <person name="Bozkurt E."/>
            <person name="Uzum N."/>
            <person name="Avci A."/>
            <person name="Olgun K."/>
            <person name="Jablonski D."/>
            <person name="Guran C."/>
            <person name="Burcin Saticioglu I."/>
        </authorList>
    </citation>
    <scope>NUCLEOTIDE SEQUENCE [LARGE SCALE GENOMIC DNA]</scope>
    <source>
        <strain evidence="11">Faydin-H75</strain>
        <strain evidence="13">faydin-H76</strain>
    </source>
</reference>
<dbReference type="GO" id="GO:0005829">
    <property type="term" value="C:cytosol"/>
    <property type="evidence" value="ECO:0007669"/>
    <property type="project" value="TreeGrafter"/>
</dbReference>
<keyword evidence="4 8" id="KW-0521">NADP</keyword>
<feature type="binding site" evidence="8">
    <location>
        <position position="209"/>
    </location>
    <ligand>
        <name>NADP(+)</name>
        <dbReference type="ChEBI" id="CHEBI:58349"/>
    </ligand>
</feature>
<comment type="caution">
    <text evidence="8">Lacks conserved residue(s) required for the propagation of feature annotation.</text>
</comment>
<dbReference type="GO" id="GO:0019632">
    <property type="term" value="P:shikimate metabolic process"/>
    <property type="evidence" value="ECO:0007669"/>
    <property type="project" value="InterPro"/>
</dbReference>
<evidence type="ECO:0000256" key="3">
    <source>
        <dbReference type="ARBA" id="ARBA00022605"/>
    </source>
</evidence>
<dbReference type="EC" id="1.1.1.25" evidence="2 8"/>
<feature type="binding site" evidence="8">
    <location>
        <begin position="123"/>
        <end position="127"/>
    </location>
    <ligand>
        <name>NADP(+)</name>
        <dbReference type="ChEBI" id="CHEBI:58349"/>
    </ligand>
</feature>
<gene>
    <name evidence="8" type="primary">aroE</name>
    <name evidence="11" type="ORF">Q5I04_02865</name>
    <name evidence="12" type="ORF">Q5I06_03795</name>
</gene>
<reference evidence="12 14" key="1">
    <citation type="submission" date="2023-07" db="EMBL/GenBank/DDBJ databases">
        <title>Unpublished Manusciprt.</title>
        <authorList>
            <person name="Aydin F."/>
            <person name="Tarhane S."/>
            <person name="Saticioglu I.B."/>
            <person name="Karakaya E."/>
            <person name="Abay S."/>
            <person name="Guran O."/>
            <person name="Bozkurt E."/>
            <person name="Uzum N."/>
            <person name="Olgun K."/>
            <person name="Jablonski D."/>
        </authorList>
    </citation>
    <scope>NUCLEOTIDE SEQUENCE</scope>
    <source>
        <strain evidence="14">faydin-H75</strain>
        <strain evidence="12">Faydin-H76</strain>
    </source>
</reference>
<dbReference type="GO" id="GO:0009423">
    <property type="term" value="P:chorismate biosynthetic process"/>
    <property type="evidence" value="ECO:0007669"/>
    <property type="project" value="UniProtKB-UniRule"/>
</dbReference>
<dbReference type="Gene3D" id="3.40.50.720">
    <property type="entry name" value="NAD(P)-binding Rossmann-like Domain"/>
    <property type="match status" value="1"/>
</dbReference>
<organism evidence="12 13">
    <name type="scientific">Helicobacter cappadocius</name>
    <dbReference type="NCBI Taxonomy" id="3063998"/>
    <lineage>
        <taxon>Bacteria</taxon>
        <taxon>Pseudomonadati</taxon>
        <taxon>Campylobacterota</taxon>
        <taxon>Epsilonproteobacteria</taxon>
        <taxon>Campylobacterales</taxon>
        <taxon>Helicobacteraceae</taxon>
        <taxon>Helicobacter</taxon>
    </lineage>
</organism>
<dbReference type="Proteomes" id="UP001177258">
    <property type="component" value="Unassembled WGS sequence"/>
</dbReference>
<protein>
    <recommendedName>
        <fullName evidence="2 8">Shikimate dehydrogenase (NADP(+))</fullName>
        <shortName evidence="8">SDH</shortName>
        <ecNumber evidence="2 8">1.1.1.25</ecNumber>
    </recommendedName>
</protein>
<feature type="binding site" evidence="8">
    <location>
        <position position="88"/>
    </location>
    <ligand>
        <name>shikimate</name>
        <dbReference type="ChEBI" id="CHEBI:36208"/>
    </ligand>
</feature>
<dbReference type="Pfam" id="PF18317">
    <property type="entry name" value="SDH_C"/>
    <property type="match status" value="1"/>
</dbReference>
<dbReference type="GO" id="GO:0009073">
    <property type="term" value="P:aromatic amino acid family biosynthetic process"/>
    <property type="evidence" value="ECO:0007669"/>
    <property type="project" value="UniProtKB-KW"/>
</dbReference>
<feature type="binding site" evidence="8">
    <location>
        <position position="238"/>
    </location>
    <ligand>
        <name>shikimate</name>
        <dbReference type="ChEBI" id="CHEBI:36208"/>
    </ligand>
</feature>
<evidence type="ECO:0000313" key="12">
    <source>
        <dbReference type="EMBL" id="MDP2538898.1"/>
    </source>
</evidence>
<evidence type="ECO:0000313" key="13">
    <source>
        <dbReference type="Proteomes" id="UP001177258"/>
    </source>
</evidence>
<dbReference type="InterPro" id="IPR013708">
    <property type="entry name" value="Shikimate_DH-bd_N"/>
</dbReference>
<dbReference type="PANTHER" id="PTHR21089">
    <property type="entry name" value="SHIKIMATE DEHYDROGENASE"/>
    <property type="match status" value="1"/>
</dbReference>
<feature type="binding site" evidence="8">
    <location>
        <position position="103"/>
    </location>
    <ligand>
        <name>shikimate</name>
        <dbReference type="ChEBI" id="CHEBI:36208"/>
    </ligand>
</feature>
<evidence type="ECO:0000259" key="9">
    <source>
        <dbReference type="Pfam" id="PF08501"/>
    </source>
</evidence>
<dbReference type="Proteomes" id="UP001240777">
    <property type="component" value="Unassembled WGS sequence"/>
</dbReference>
<dbReference type="InterPro" id="IPR011342">
    <property type="entry name" value="Shikimate_DH"/>
</dbReference>
<evidence type="ECO:0000256" key="5">
    <source>
        <dbReference type="ARBA" id="ARBA00023002"/>
    </source>
</evidence>
<dbReference type="SUPFAM" id="SSF51735">
    <property type="entry name" value="NAD(P)-binding Rossmann-fold domains"/>
    <property type="match status" value="1"/>
</dbReference>
<dbReference type="Gene3D" id="3.40.50.10860">
    <property type="entry name" value="Leucine Dehydrogenase, chain A, domain 1"/>
    <property type="match status" value="1"/>
</dbReference>